<dbReference type="PANTHER" id="PTHR47723:SF23">
    <property type="entry name" value="REVERSE TRANSCRIPTASE-LIKE PROTEIN"/>
    <property type="match status" value="1"/>
</dbReference>
<dbReference type="PANTHER" id="PTHR47723">
    <property type="entry name" value="OS05G0353850 PROTEIN"/>
    <property type="match status" value="1"/>
</dbReference>
<evidence type="ECO:0000313" key="4">
    <source>
        <dbReference type="Proteomes" id="UP001281410"/>
    </source>
</evidence>
<protein>
    <recommendedName>
        <fullName evidence="2">RNase H type-1 domain-containing protein</fullName>
    </recommendedName>
</protein>
<dbReference type="InterPro" id="IPR044730">
    <property type="entry name" value="RNase_H-like_dom_plant"/>
</dbReference>
<dbReference type="Gene3D" id="3.30.420.10">
    <property type="entry name" value="Ribonuclease H-like superfamily/Ribonuclease H"/>
    <property type="match status" value="1"/>
</dbReference>
<dbReference type="PROSITE" id="PS50879">
    <property type="entry name" value="RNASE_H_1"/>
    <property type="match status" value="1"/>
</dbReference>
<dbReference type="InterPro" id="IPR053151">
    <property type="entry name" value="RNase_H-like"/>
</dbReference>
<reference evidence="3" key="1">
    <citation type="journal article" date="2023" name="Plant J.">
        <title>Genome sequences and population genomics provide insights into the demographic history, inbreeding, and mutation load of two 'living fossil' tree species of Dipteronia.</title>
        <authorList>
            <person name="Feng Y."/>
            <person name="Comes H.P."/>
            <person name="Chen J."/>
            <person name="Zhu S."/>
            <person name="Lu R."/>
            <person name="Zhang X."/>
            <person name="Li P."/>
            <person name="Qiu J."/>
            <person name="Olsen K.M."/>
            <person name="Qiu Y."/>
        </authorList>
    </citation>
    <scope>NUCLEOTIDE SEQUENCE</scope>
    <source>
        <strain evidence="3">NBL</strain>
    </source>
</reference>
<feature type="signal peptide" evidence="1">
    <location>
        <begin position="1"/>
        <end position="16"/>
    </location>
</feature>
<gene>
    <name evidence="3" type="ORF">Dsin_026746</name>
</gene>
<keyword evidence="4" id="KW-1185">Reference proteome</keyword>
<evidence type="ECO:0000256" key="1">
    <source>
        <dbReference type="SAM" id="SignalP"/>
    </source>
</evidence>
<name>A0AAE0DYE2_9ROSI</name>
<dbReference type="InterPro" id="IPR012337">
    <property type="entry name" value="RNaseH-like_sf"/>
</dbReference>
<evidence type="ECO:0000313" key="3">
    <source>
        <dbReference type="EMBL" id="KAK3195436.1"/>
    </source>
</evidence>
<dbReference type="Proteomes" id="UP001281410">
    <property type="component" value="Unassembled WGS sequence"/>
</dbReference>
<proteinExistence type="predicted"/>
<dbReference type="SUPFAM" id="SSF53098">
    <property type="entry name" value="Ribonuclease H-like"/>
    <property type="match status" value="1"/>
</dbReference>
<dbReference type="Pfam" id="PF13456">
    <property type="entry name" value="RVT_3"/>
    <property type="match status" value="1"/>
</dbReference>
<accession>A0AAE0DYE2</accession>
<organism evidence="3 4">
    <name type="scientific">Dipteronia sinensis</name>
    <dbReference type="NCBI Taxonomy" id="43782"/>
    <lineage>
        <taxon>Eukaryota</taxon>
        <taxon>Viridiplantae</taxon>
        <taxon>Streptophyta</taxon>
        <taxon>Embryophyta</taxon>
        <taxon>Tracheophyta</taxon>
        <taxon>Spermatophyta</taxon>
        <taxon>Magnoliopsida</taxon>
        <taxon>eudicotyledons</taxon>
        <taxon>Gunneridae</taxon>
        <taxon>Pentapetalae</taxon>
        <taxon>rosids</taxon>
        <taxon>malvids</taxon>
        <taxon>Sapindales</taxon>
        <taxon>Sapindaceae</taxon>
        <taxon>Hippocastanoideae</taxon>
        <taxon>Acereae</taxon>
        <taxon>Dipteronia</taxon>
    </lineage>
</organism>
<dbReference type="GO" id="GO:0004523">
    <property type="term" value="F:RNA-DNA hybrid ribonuclease activity"/>
    <property type="evidence" value="ECO:0007669"/>
    <property type="project" value="InterPro"/>
</dbReference>
<evidence type="ECO:0000259" key="2">
    <source>
        <dbReference type="PROSITE" id="PS50879"/>
    </source>
</evidence>
<feature type="chain" id="PRO_5042107102" description="RNase H type-1 domain-containing protein" evidence="1">
    <location>
        <begin position="17"/>
        <end position="487"/>
    </location>
</feature>
<dbReference type="EMBL" id="JANJYJ010000008">
    <property type="protein sequence ID" value="KAK3195436.1"/>
    <property type="molecule type" value="Genomic_DNA"/>
</dbReference>
<dbReference type="InterPro" id="IPR002156">
    <property type="entry name" value="RNaseH_domain"/>
</dbReference>
<dbReference type="AlphaFoldDB" id="A0AAE0DYE2"/>
<feature type="domain" description="RNase H type-1" evidence="2">
    <location>
        <begin position="352"/>
        <end position="482"/>
    </location>
</feature>
<keyword evidence="1" id="KW-0732">Signal</keyword>
<sequence>MAIMQWCGVVARRVLATTPLPSLTSPALTSAAASDAPILCGRGDKEREGIQGSHETKDSGGLGVKDLGLLNRAMLKKFTWRMLTEESFVFTYLRVRFFTQDHRPRTWYVVSSVWPGLKLHYTPLMSESRWLVGRHSKVRFWTDNWLGDPLIDLVEDRSSLQPPLDSVVGDIYSNSTGWDIPESFRASHPDVASEIDKVVVSTDLDSLVWTCSFDEEDLKHLFLDCPFVHGLWYTVSSTFGRKLKLDSTCLDLWQETMRVVFSTQLKALWWASIIMVFWVVWFLRNQVTFEGGKPVFADALSLIWHSVREADFLQSGTMKNSVEELQTLHRLHVSGRPSKAPRILEVNWRPSPPGCLKVNTDGAAFGSPGLSGCAGFFCTYRVFVKGCFAIPLGVCFAFEAELAAAVHAIDYAWTFGWRRLWLESDSTFVVDTLRSRSRKVPWRWRPVRDRCLSLISQMDFAVTYIYQEGNQVADSLASRSPSIVSPT</sequence>
<dbReference type="CDD" id="cd06222">
    <property type="entry name" value="RNase_H_like"/>
    <property type="match status" value="1"/>
</dbReference>
<comment type="caution">
    <text evidence="3">The sequence shown here is derived from an EMBL/GenBank/DDBJ whole genome shotgun (WGS) entry which is preliminary data.</text>
</comment>
<dbReference type="InterPro" id="IPR036397">
    <property type="entry name" value="RNaseH_sf"/>
</dbReference>
<dbReference type="GO" id="GO:0003676">
    <property type="term" value="F:nucleic acid binding"/>
    <property type="evidence" value="ECO:0007669"/>
    <property type="project" value="InterPro"/>
</dbReference>